<organism evidence="3 4">
    <name type="scientific">Ferroacidibacillus organovorans</name>
    <dbReference type="NCBI Taxonomy" id="1765683"/>
    <lineage>
        <taxon>Bacteria</taxon>
        <taxon>Bacillati</taxon>
        <taxon>Bacillota</taxon>
        <taxon>Bacilli</taxon>
        <taxon>Bacillales</taxon>
        <taxon>Alicyclobacillaceae</taxon>
        <taxon>Ferroacidibacillus</taxon>
    </lineage>
</organism>
<dbReference type="GO" id="GO:0003723">
    <property type="term" value="F:RNA binding"/>
    <property type="evidence" value="ECO:0007669"/>
    <property type="project" value="UniProtKB-KW"/>
</dbReference>
<dbReference type="EMBL" id="LPVJ01000009">
    <property type="protein sequence ID" value="KUO96786.1"/>
    <property type="molecule type" value="Genomic_DNA"/>
</dbReference>
<sequence length="101" mass="11815">MSRHGSRELALQALYHLDLNRVEWGQAVAMTRAMMESVDYDDTYLTQLMRGITDHQEMIDKILDRYSQDWDVDRMPGVTATFCASARLNCSMVKIFRRPLR</sequence>
<evidence type="ECO:0000259" key="2">
    <source>
        <dbReference type="Pfam" id="PF01029"/>
    </source>
</evidence>
<dbReference type="GO" id="GO:0006355">
    <property type="term" value="P:regulation of DNA-templated transcription"/>
    <property type="evidence" value="ECO:0007669"/>
    <property type="project" value="InterPro"/>
</dbReference>
<dbReference type="Proteomes" id="UP000053557">
    <property type="component" value="Unassembled WGS sequence"/>
</dbReference>
<keyword evidence="4" id="KW-1185">Reference proteome</keyword>
<dbReference type="SUPFAM" id="SSF48013">
    <property type="entry name" value="NusB-like"/>
    <property type="match status" value="1"/>
</dbReference>
<evidence type="ECO:0000313" key="3">
    <source>
        <dbReference type="EMBL" id="KUO96786.1"/>
    </source>
</evidence>
<dbReference type="InterPro" id="IPR035926">
    <property type="entry name" value="NusB-like_sf"/>
</dbReference>
<accession>A0A124IWA4</accession>
<keyword evidence="1" id="KW-0694">RNA-binding</keyword>
<dbReference type="OrthoDB" id="9811381at2"/>
<gene>
    <name evidence="3" type="ORF">ATW55_08165</name>
</gene>
<protein>
    <recommendedName>
        <fullName evidence="2">NusB/RsmB/TIM44 domain-containing protein</fullName>
    </recommendedName>
</protein>
<feature type="domain" description="NusB/RsmB/TIM44" evidence="2">
    <location>
        <begin position="6"/>
        <end position="78"/>
    </location>
</feature>
<dbReference type="Pfam" id="PF01029">
    <property type="entry name" value="NusB"/>
    <property type="match status" value="1"/>
</dbReference>
<evidence type="ECO:0000256" key="1">
    <source>
        <dbReference type="ARBA" id="ARBA00022884"/>
    </source>
</evidence>
<reference evidence="3 4" key="1">
    <citation type="submission" date="2015-12" db="EMBL/GenBank/DDBJ databases">
        <title>Draft genome sequence of Acidibacillus ferrooxidans ITV001, isolated from a chalcopyrite acid mine drainage site in Brazil.</title>
        <authorList>
            <person name="Dall'Agnol H."/>
            <person name="Nancucheo I."/>
            <person name="Johnson B."/>
            <person name="Oliveira R."/>
            <person name="Leite L."/>
            <person name="Pylro V."/>
            <person name="Nunes G.L."/>
            <person name="Tzotzos G."/>
            <person name="Fernandes G.R."/>
            <person name="Dutra J."/>
            <person name="Orellana S.C."/>
            <person name="Oliveira G."/>
        </authorList>
    </citation>
    <scope>NUCLEOTIDE SEQUENCE [LARGE SCALE GENOMIC DNA]</scope>
    <source>
        <strain evidence="4">ITV01</strain>
    </source>
</reference>
<comment type="caution">
    <text evidence="3">The sequence shown here is derived from an EMBL/GenBank/DDBJ whole genome shotgun (WGS) entry which is preliminary data.</text>
</comment>
<dbReference type="AlphaFoldDB" id="A0A124IWA4"/>
<dbReference type="Gene3D" id="1.10.940.10">
    <property type="entry name" value="NusB-like"/>
    <property type="match status" value="1"/>
</dbReference>
<name>A0A124IWA4_9BACL</name>
<dbReference type="InterPro" id="IPR006027">
    <property type="entry name" value="NusB_RsmB_TIM44"/>
</dbReference>
<evidence type="ECO:0000313" key="4">
    <source>
        <dbReference type="Proteomes" id="UP000053557"/>
    </source>
</evidence>
<proteinExistence type="predicted"/>